<accession>A0ABR1ZZD6</accession>
<protein>
    <recommendedName>
        <fullName evidence="5">Transmembrane protein</fullName>
    </recommendedName>
</protein>
<keyword evidence="1" id="KW-0812">Transmembrane</keyword>
<evidence type="ECO:0000313" key="3">
    <source>
        <dbReference type="EMBL" id="KAK8486103.1"/>
    </source>
</evidence>
<keyword evidence="2" id="KW-0732">Signal</keyword>
<keyword evidence="1" id="KW-0472">Membrane</keyword>
<dbReference type="EMBL" id="JBBPBN010000456">
    <property type="protein sequence ID" value="KAK8486103.1"/>
    <property type="molecule type" value="Genomic_DNA"/>
</dbReference>
<keyword evidence="4" id="KW-1185">Reference proteome</keyword>
<feature type="chain" id="PRO_5045476874" description="Transmembrane protein" evidence="2">
    <location>
        <begin position="17"/>
        <end position="435"/>
    </location>
</feature>
<feature type="transmembrane region" description="Helical" evidence="1">
    <location>
        <begin position="112"/>
        <end position="133"/>
    </location>
</feature>
<feature type="signal peptide" evidence="2">
    <location>
        <begin position="1"/>
        <end position="16"/>
    </location>
</feature>
<evidence type="ECO:0008006" key="5">
    <source>
        <dbReference type="Google" id="ProtNLM"/>
    </source>
</evidence>
<proteinExistence type="predicted"/>
<keyword evidence="1" id="KW-1133">Transmembrane helix</keyword>
<feature type="transmembrane region" description="Helical" evidence="1">
    <location>
        <begin position="145"/>
        <end position="166"/>
    </location>
</feature>
<name>A0ABR1ZZD6_9ROSI</name>
<organism evidence="3 4">
    <name type="scientific">Hibiscus sabdariffa</name>
    <name type="common">roselle</name>
    <dbReference type="NCBI Taxonomy" id="183260"/>
    <lineage>
        <taxon>Eukaryota</taxon>
        <taxon>Viridiplantae</taxon>
        <taxon>Streptophyta</taxon>
        <taxon>Embryophyta</taxon>
        <taxon>Tracheophyta</taxon>
        <taxon>Spermatophyta</taxon>
        <taxon>Magnoliopsida</taxon>
        <taxon>eudicotyledons</taxon>
        <taxon>Gunneridae</taxon>
        <taxon>Pentapetalae</taxon>
        <taxon>rosids</taxon>
        <taxon>malvids</taxon>
        <taxon>Malvales</taxon>
        <taxon>Malvaceae</taxon>
        <taxon>Malvoideae</taxon>
        <taxon>Hibiscus</taxon>
    </lineage>
</organism>
<evidence type="ECO:0000256" key="1">
    <source>
        <dbReference type="SAM" id="Phobius"/>
    </source>
</evidence>
<gene>
    <name evidence="3" type="ORF">V6N11_004982</name>
</gene>
<reference evidence="3 4" key="1">
    <citation type="journal article" date="2024" name="G3 (Bethesda)">
        <title>Genome assembly of Hibiscus sabdariffa L. provides insights into metabolisms of medicinal natural products.</title>
        <authorList>
            <person name="Kim T."/>
        </authorList>
    </citation>
    <scope>NUCLEOTIDE SEQUENCE [LARGE SCALE GENOMIC DNA]</scope>
    <source>
        <strain evidence="3">TK-2024</strain>
        <tissue evidence="3">Old leaves</tissue>
    </source>
</reference>
<dbReference type="Proteomes" id="UP001396334">
    <property type="component" value="Unassembled WGS sequence"/>
</dbReference>
<evidence type="ECO:0000256" key="2">
    <source>
        <dbReference type="SAM" id="SignalP"/>
    </source>
</evidence>
<evidence type="ECO:0000313" key="4">
    <source>
        <dbReference type="Proteomes" id="UP001396334"/>
    </source>
</evidence>
<comment type="caution">
    <text evidence="3">The sequence shown here is derived from an EMBL/GenBank/DDBJ whole genome shotgun (WGS) entry which is preliminary data.</text>
</comment>
<sequence>MASLVAFFASIGTFWAYFSPRTPSEHRLAVHETLGVQEVSDPGFTGFLDAIGVGKVFFSPRQRRDCVYSAWPVWFASPGADPGSLALVATSGRGSRSGLVLATVSRVPSPWYGIRLCASGALFVTACGAWLLPRWEPYLRFVQRQAALLLAYLCATGCDGAALYLYACSVARMVVPVWVLSPTLGIGLDFTSLARLCLEYFMLFWELCLRFVQHRITLLPDAPNDVVSIGVVSLLPCTAGRDRVVRYDCSIARLATTVHVHWPAFGVGLGLNISARLWPESCNSFIALTWRTSLPLWAGFYGQSPTAASGSPSEGLPTEVASAVAPHPASDSVAASLAPADRLVSSAPTSSVQAIAVTKDVPHDPMVQTNTSDMLEEAIEDASLVLENSATATDWLASEDVPYDPMVHNDTSDMLEEVLEISSDCVLLANLAGVI</sequence>